<feature type="binding site" evidence="6">
    <location>
        <begin position="32"/>
        <end position="39"/>
    </location>
    <ligand>
        <name>ATP</name>
        <dbReference type="ChEBI" id="CHEBI:30616"/>
    </ligand>
</feature>
<comment type="similarity">
    <text evidence="6">Belongs to the SMC family.</text>
</comment>
<comment type="subunit">
    <text evidence="6">Homodimer.</text>
</comment>
<proteinExistence type="inferred from homology"/>
<dbReference type="GO" id="GO:0006260">
    <property type="term" value="P:DNA replication"/>
    <property type="evidence" value="ECO:0007669"/>
    <property type="project" value="UniProtKB-UniRule"/>
</dbReference>
<dbReference type="GO" id="GO:0005524">
    <property type="term" value="F:ATP binding"/>
    <property type="evidence" value="ECO:0007669"/>
    <property type="project" value="UniProtKB-UniRule"/>
</dbReference>
<accession>A0A098GB10</accession>
<evidence type="ECO:0000256" key="6">
    <source>
        <dbReference type="HAMAP-Rule" id="MF_01894"/>
    </source>
</evidence>
<feature type="coiled-coil region" evidence="6">
    <location>
        <begin position="466"/>
        <end position="493"/>
    </location>
</feature>
<evidence type="ECO:0000259" key="8">
    <source>
        <dbReference type="Pfam" id="PF06470"/>
    </source>
</evidence>
<protein>
    <recommendedName>
        <fullName evidence="6">Chromosome partition protein Smc</fullName>
    </recommendedName>
</protein>
<dbReference type="KEGG" id="tmc:LMI_0314"/>
<dbReference type="RefSeq" id="WP_045098225.1">
    <property type="nucleotide sequence ID" value="NZ_CP020614.1"/>
</dbReference>
<dbReference type="EMBL" id="LN614830">
    <property type="protein sequence ID" value="CEG59674.1"/>
    <property type="molecule type" value="Genomic_DNA"/>
</dbReference>
<dbReference type="GO" id="GO:0007062">
    <property type="term" value="P:sister chromatid cohesion"/>
    <property type="evidence" value="ECO:0007669"/>
    <property type="project" value="InterPro"/>
</dbReference>
<feature type="coiled-coil region" evidence="6">
    <location>
        <begin position="870"/>
        <end position="911"/>
    </location>
</feature>
<feature type="coiled-coil region" evidence="6">
    <location>
        <begin position="660"/>
        <end position="841"/>
    </location>
</feature>
<comment type="function">
    <text evidence="6">Required for chromosome condensation and partitioning.</text>
</comment>
<dbReference type="InterPro" id="IPR011890">
    <property type="entry name" value="SMC_prok"/>
</dbReference>
<dbReference type="PANTHER" id="PTHR43977">
    <property type="entry name" value="STRUCTURAL MAINTENANCE OF CHROMOSOMES PROTEIN 3"/>
    <property type="match status" value="1"/>
</dbReference>
<dbReference type="SUPFAM" id="SSF75553">
    <property type="entry name" value="Smc hinge domain"/>
    <property type="match status" value="1"/>
</dbReference>
<reference evidence="9" key="1">
    <citation type="submission" date="2014-09" db="EMBL/GenBank/DDBJ databases">
        <authorList>
            <person name="GOMEZ-VALERO Laura"/>
        </authorList>
    </citation>
    <scope>NUCLEOTIDE SEQUENCE</scope>
    <source>
        <strain evidence="9">ATCC33218</strain>
    </source>
</reference>
<dbReference type="Gene3D" id="1.20.1060.20">
    <property type="match status" value="1"/>
</dbReference>
<dbReference type="PATRIC" id="fig|451.8.peg.530"/>
<dbReference type="Pfam" id="PF02463">
    <property type="entry name" value="SMC_N"/>
    <property type="match status" value="1"/>
</dbReference>
<dbReference type="Proteomes" id="UP000032414">
    <property type="component" value="Chromosome I"/>
</dbReference>
<keyword evidence="5 6" id="KW-0238">DNA-binding</keyword>
<dbReference type="InterPro" id="IPR027417">
    <property type="entry name" value="P-loop_NTPase"/>
</dbReference>
<dbReference type="GO" id="GO:0005737">
    <property type="term" value="C:cytoplasm"/>
    <property type="evidence" value="ECO:0007669"/>
    <property type="project" value="UniProtKB-SubCell"/>
</dbReference>
<reference evidence="11" key="2">
    <citation type="submission" date="2014-09" db="EMBL/GenBank/DDBJ databases">
        <authorList>
            <person name="Gomez-Valero L."/>
        </authorList>
    </citation>
    <scope>NUCLEOTIDE SEQUENCE [LARGE SCALE GENOMIC DNA]</scope>
    <source>
        <strain evidence="11">ATCC33218</strain>
    </source>
</reference>
<comment type="domain">
    <text evidence="6">Contains large globular domains required for ATP hydrolysis at each terminus and a third globular domain forming a flexible hinge near the middle of the molecule. These domains are separated by coiled-coil structures.</text>
</comment>
<dbReference type="HOGENOM" id="CLU_001042_2_2_6"/>
<dbReference type="GO" id="GO:0005694">
    <property type="term" value="C:chromosome"/>
    <property type="evidence" value="ECO:0007669"/>
    <property type="project" value="InterPro"/>
</dbReference>
<keyword evidence="2 6" id="KW-0547">Nucleotide-binding</keyword>
<reference evidence="10 12" key="3">
    <citation type="submission" date="2016-10" db="EMBL/GenBank/DDBJ databases">
        <authorList>
            <person name="Varghese N."/>
            <person name="Submissions S."/>
        </authorList>
    </citation>
    <scope>NUCLEOTIDE SEQUENCE [LARGE SCALE GENOMIC DNA]</scope>
    <source>
        <strain evidence="10 12">ATCC 33218</strain>
    </source>
</reference>
<feature type="coiled-coil region" evidence="6">
    <location>
        <begin position="974"/>
        <end position="1008"/>
    </location>
</feature>
<dbReference type="STRING" id="451.B6N58_01505"/>
<dbReference type="InterPro" id="IPR010935">
    <property type="entry name" value="SMC_hinge"/>
</dbReference>
<evidence type="ECO:0000313" key="11">
    <source>
        <dbReference type="Proteomes" id="UP000032414"/>
    </source>
</evidence>
<dbReference type="Proteomes" id="UP000182998">
    <property type="component" value="Unassembled WGS sequence"/>
</dbReference>
<keyword evidence="4 6" id="KW-0175">Coiled coil</keyword>
<dbReference type="InterPro" id="IPR024704">
    <property type="entry name" value="SMC"/>
</dbReference>
<dbReference type="HAMAP" id="MF_01894">
    <property type="entry name" value="Smc_prok"/>
    <property type="match status" value="1"/>
</dbReference>
<dbReference type="GO" id="GO:0016887">
    <property type="term" value="F:ATP hydrolysis activity"/>
    <property type="evidence" value="ECO:0007669"/>
    <property type="project" value="InterPro"/>
</dbReference>
<dbReference type="SUPFAM" id="SSF52540">
    <property type="entry name" value="P-loop containing nucleoside triphosphate hydrolases"/>
    <property type="match status" value="1"/>
</dbReference>
<dbReference type="NCBIfam" id="TIGR02168">
    <property type="entry name" value="SMC_prok_B"/>
    <property type="match status" value="1"/>
</dbReference>
<dbReference type="InterPro" id="IPR036277">
    <property type="entry name" value="SMC_hinge_sf"/>
</dbReference>
<evidence type="ECO:0000256" key="5">
    <source>
        <dbReference type="ARBA" id="ARBA00023125"/>
    </source>
</evidence>
<evidence type="ECO:0000313" key="10">
    <source>
        <dbReference type="EMBL" id="SCX97045.1"/>
    </source>
</evidence>
<sequence length="1166" mass="133227">MHLKQLKLAGFKSFVDPTIVPFPSQLVAVVGPNGCGKSNIIDAVRWVMGESSAKNLRGESMTDVIFNGSSQRKAVGQASVELVFDNSMGRLAGQYGSYQEIAVRRVVTRDGDSVYYLNGSRCRRRDITDIFLGTGAGARGYSIIGQGTISRIIEARPEELRAYLEEAAGVSKYKERRRETVLRIEHTRENLARIADIRDELDKQLQRLERQAKAAERYKILKTEERLCKAEILALRWRSLTEEQQKKQTELNSLLLDYEKHQANAAEAYKQSIEMREKFHGENEAFQQHQAHFYQLATDIARLEESIQQHQREKQRLKLDQQQMQVDWQQANHQLKQDQEALKASEDLLIVLQNNLQTAQEEFNCKQQALQEKQIEQSNWSTKTQQNQAFLANAMREMQVEQVRLQHLNERRQQALSRLEKINDELKVIELDHSVQDITVQQNTLSTLQTTIRLEEDKHRQVLDSSLKLREKLTETEKLLHQAQDKVHRINTQQASLLAAQQTALGRQATASEKLTQWMDKPRLVEIIKVDKDWQFACEMVLGESLQAIVVDSLDDVWSEMSQLDGGSVLFLTPNQAAEKKVNYPRLSDKVRGCKPNWMHKLDTIFTASSLQEALDYLNHLDLDESVITAEGYWLGKGWIKVCGKEIKDEPSLLLRQEEITRLNETLVIAQDELTALKDLRNLLHDQVKENEQQLESMRQNLSANKDNLRACQAEIAHKERSLEQVQIRKNALVEESEDLHINLEELISQQAATEQLLLIKKQEVEAYEQEQHQSNSEKADLENALQSCRLAVEEVRAALHQNQLAADREKLKSQQLRENLRREQSRIETLHDRMEILANRLLELEIPDASLSESLNEKLAQHRELEAELGLKRDGLSNLTKELESLEAEVRTEEKQARAIQEKIQHEQMEEQALAVRAGGILESLAEFDANIDALLAAIPAEVNQNLREQQLQDIVEKIKRLGAINLAAIEEYETESQRKQHLDEQYNDLTEALATLDAAIEKMDKETHQRLKTTFDEVNTAFQALFPRLFGGGRAMLELTCDNLLEAGILVMAQPPGKRNSTIHLLSGGEKAMTAVALVFAIFQLNPSPFCMLDEVDAPLDDANVRRFCDLVKEMSQFVQFLFITHNKVTMELAEHLIGVTMREPGVSRIVAVDVEQALAMTET</sequence>
<dbReference type="AlphaFoldDB" id="A0A098GB10"/>
<evidence type="ECO:0000256" key="3">
    <source>
        <dbReference type="ARBA" id="ARBA00022840"/>
    </source>
</evidence>
<name>A0A098GB10_LEGMI</name>
<feature type="domain" description="SMC hinge" evidence="8">
    <location>
        <begin position="522"/>
        <end position="616"/>
    </location>
</feature>
<feature type="coiled-coil region" evidence="6">
    <location>
        <begin position="251"/>
        <end position="432"/>
    </location>
</feature>
<dbReference type="OrthoDB" id="9808768at2"/>
<keyword evidence="1 6" id="KW-0963">Cytoplasm</keyword>
<dbReference type="GO" id="GO:0003677">
    <property type="term" value="F:DNA binding"/>
    <property type="evidence" value="ECO:0007669"/>
    <property type="project" value="UniProtKB-UniRule"/>
</dbReference>
<dbReference type="GO" id="GO:0030261">
    <property type="term" value="P:chromosome condensation"/>
    <property type="evidence" value="ECO:0007669"/>
    <property type="project" value="InterPro"/>
</dbReference>
<dbReference type="Pfam" id="PF06470">
    <property type="entry name" value="SMC_hinge"/>
    <property type="match status" value="1"/>
</dbReference>
<evidence type="ECO:0000256" key="1">
    <source>
        <dbReference type="ARBA" id="ARBA00022490"/>
    </source>
</evidence>
<gene>
    <name evidence="6 9" type="primary">smc</name>
    <name evidence="9" type="ORF">LMI_0314</name>
    <name evidence="10" type="ORF">SAMN02982997_00545</name>
</gene>
<dbReference type="Gene3D" id="3.40.50.300">
    <property type="entry name" value="P-loop containing nucleotide triphosphate hydrolases"/>
    <property type="match status" value="2"/>
</dbReference>
<dbReference type="EMBL" id="FMVN01000002">
    <property type="protein sequence ID" value="SCX97045.1"/>
    <property type="molecule type" value="Genomic_DNA"/>
</dbReference>
<evidence type="ECO:0000313" key="9">
    <source>
        <dbReference type="EMBL" id="CEG59674.1"/>
    </source>
</evidence>
<evidence type="ECO:0000313" key="12">
    <source>
        <dbReference type="Proteomes" id="UP000182998"/>
    </source>
</evidence>
<evidence type="ECO:0000259" key="7">
    <source>
        <dbReference type="Pfam" id="PF02463"/>
    </source>
</evidence>
<dbReference type="GO" id="GO:0007059">
    <property type="term" value="P:chromosome segregation"/>
    <property type="evidence" value="ECO:0007669"/>
    <property type="project" value="UniProtKB-UniRule"/>
</dbReference>
<comment type="subcellular location">
    <subcellularLocation>
        <location evidence="6">Cytoplasm</location>
    </subcellularLocation>
</comment>
<dbReference type="InterPro" id="IPR003395">
    <property type="entry name" value="RecF/RecN/SMC_N"/>
</dbReference>
<feature type="domain" description="RecF/RecN/SMC N-terminal" evidence="7">
    <location>
        <begin position="2"/>
        <end position="1150"/>
    </location>
</feature>
<evidence type="ECO:0000256" key="2">
    <source>
        <dbReference type="ARBA" id="ARBA00022741"/>
    </source>
</evidence>
<evidence type="ECO:0000256" key="4">
    <source>
        <dbReference type="ARBA" id="ARBA00023054"/>
    </source>
</evidence>
<organism evidence="9 11">
    <name type="scientific">Legionella micdadei</name>
    <name type="common">Tatlockia micdadei</name>
    <dbReference type="NCBI Taxonomy" id="451"/>
    <lineage>
        <taxon>Bacteria</taxon>
        <taxon>Pseudomonadati</taxon>
        <taxon>Pseudomonadota</taxon>
        <taxon>Gammaproteobacteria</taxon>
        <taxon>Legionellales</taxon>
        <taxon>Legionellaceae</taxon>
        <taxon>Legionella</taxon>
    </lineage>
</organism>
<keyword evidence="12" id="KW-1185">Reference proteome</keyword>
<dbReference type="CDD" id="cd03278">
    <property type="entry name" value="ABC_SMC_barmotin"/>
    <property type="match status" value="2"/>
</dbReference>
<dbReference type="PIRSF" id="PIRSF005719">
    <property type="entry name" value="SMC"/>
    <property type="match status" value="1"/>
</dbReference>
<feature type="coiled-coil region" evidence="6">
    <location>
        <begin position="184"/>
        <end position="225"/>
    </location>
</feature>
<keyword evidence="3 6" id="KW-0067">ATP-binding</keyword>